<evidence type="ECO:0000313" key="2">
    <source>
        <dbReference type="EMBL" id="OXA49710.1"/>
    </source>
</evidence>
<evidence type="ECO:0000256" key="1">
    <source>
        <dbReference type="SAM" id="Phobius"/>
    </source>
</evidence>
<feature type="transmembrane region" description="Helical" evidence="1">
    <location>
        <begin position="34"/>
        <end position="60"/>
    </location>
</feature>
<dbReference type="OMA" id="IFNAYCI"/>
<keyword evidence="1" id="KW-0472">Membrane</keyword>
<comment type="caution">
    <text evidence="2">The sequence shown here is derived from an EMBL/GenBank/DDBJ whole genome shotgun (WGS) entry which is preliminary data.</text>
</comment>
<gene>
    <name evidence="2" type="ORF">Fcan01_15836</name>
</gene>
<sequence length="147" mass="15993">MGCPPCCCGSLENWTKVVAILQIIKASISLLDDVFMLAFGSAIVLVPPITKVQPAAIVFIILEEIRTLGKCWVWLVVQAVFMLSAIILFLAGLTVLNVDNVANLIGGAGLIFNAYCIWIVYAFVIELRGEDLAQRIGLGQAYHDQKV</sequence>
<protein>
    <submittedName>
        <fullName evidence="2">Uncharacterized protein</fullName>
    </submittedName>
</protein>
<feature type="transmembrane region" description="Helical" evidence="1">
    <location>
        <begin position="101"/>
        <end position="125"/>
    </location>
</feature>
<reference evidence="2 3" key="1">
    <citation type="submission" date="2015-12" db="EMBL/GenBank/DDBJ databases">
        <title>The genome of Folsomia candida.</title>
        <authorList>
            <person name="Faddeeva A."/>
            <person name="Derks M.F."/>
            <person name="Anvar Y."/>
            <person name="Smit S."/>
            <person name="Van Straalen N."/>
            <person name="Roelofs D."/>
        </authorList>
    </citation>
    <scope>NUCLEOTIDE SEQUENCE [LARGE SCALE GENOMIC DNA]</scope>
    <source>
        <strain evidence="2 3">VU population</strain>
        <tissue evidence="2">Whole body</tissue>
    </source>
</reference>
<proteinExistence type="predicted"/>
<feature type="transmembrane region" description="Helical" evidence="1">
    <location>
        <begin position="72"/>
        <end position="95"/>
    </location>
</feature>
<accession>A0A226DXC5</accession>
<keyword evidence="1" id="KW-1133">Transmembrane helix</keyword>
<keyword evidence="1" id="KW-0812">Transmembrane</keyword>
<organism evidence="2 3">
    <name type="scientific">Folsomia candida</name>
    <name type="common">Springtail</name>
    <dbReference type="NCBI Taxonomy" id="158441"/>
    <lineage>
        <taxon>Eukaryota</taxon>
        <taxon>Metazoa</taxon>
        <taxon>Ecdysozoa</taxon>
        <taxon>Arthropoda</taxon>
        <taxon>Hexapoda</taxon>
        <taxon>Collembola</taxon>
        <taxon>Entomobryomorpha</taxon>
        <taxon>Isotomoidea</taxon>
        <taxon>Isotomidae</taxon>
        <taxon>Proisotominae</taxon>
        <taxon>Folsomia</taxon>
    </lineage>
</organism>
<name>A0A226DXC5_FOLCA</name>
<evidence type="ECO:0000313" key="3">
    <source>
        <dbReference type="Proteomes" id="UP000198287"/>
    </source>
</evidence>
<dbReference type="Proteomes" id="UP000198287">
    <property type="component" value="Unassembled WGS sequence"/>
</dbReference>
<keyword evidence="3" id="KW-1185">Reference proteome</keyword>
<dbReference type="AlphaFoldDB" id="A0A226DXC5"/>
<dbReference type="EMBL" id="LNIX01000010">
    <property type="protein sequence ID" value="OXA49710.1"/>
    <property type="molecule type" value="Genomic_DNA"/>
</dbReference>